<protein>
    <submittedName>
        <fullName evidence="2">Uncharacterized protein</fullName>
    </submittedName>
</protein>
<evidence type="ECO:0000313" key="2">
    <source>
        <dbReference type="EMBL" id="GCC39519.1"/>
    </source>
</evidence>
<feature type="region of interest" description="Disordered" evidence="1">
    <location>
        <begin position="1"/>
        <end position="41"/>
    </location>
</feature>
<sequence length="41" mass="4310">MVTLGFRGGWTQRKGPDDRGSTPLRGKGKSQRIPGGKGDPG</sequence>
<gene>
    <name evidence="2" type="ORF">chiPu_0023686</name>
</gene>
<accession>A0A401TA52</accession>
<keyword evidence="3" id="KW-1185">Reference proteome</keyword>
<comment type="caution">
    <text evidence="2">The sequence shown here is derived from an EMBL/GenBank/DDBJ whole genome shotgun (WGS) entry which is preliminary data.</text>
</comment>
<dbReference type="EMBL" id="BEZZ01025123">
    <property type="protein sequence ID" value="GCC39519.1"/>
    <property type="molecule type" value="Genomic_DNA"/>
</dbReference>
<dbReference type="Proteomes" id="UP000287033">
    <property type="component" value="Unassembled WGS sequence"/>
</dbReference>
<reference evidence="2 3" key="1">
    <citation type="journal article" date="2018" name="Nat. Ecol. Evol.">
        <title>Shark genomes provide insights into elasmobranch evolution and the origin of vertebrates.</title>
        <authorList>
            <person name="Hara Y"/>
            <person name="Yamaguchi K"/>
            <person name="Onimaru K"/>
            <person name="Kadota M"/>
            <person name="Koyanagi M"/>
            <person name="Keeley SD"/>
            <person name="Tatsumi K"/>
            <person name="Tanaka K"/>
            <person name="Motone F"/>
            <person name="Kageyama Y"/>
            <person name="Nozu R"/>
            <person name="Adachi N"/>
            <person name="Nishimura O"/>
            <person name="Nakagawa R"/>
            <person name="Tanegashima C"/>
            <person name="Kiyatake I"/>
            <person name="Matsumoto R"/>
            <person name="Murakumo K"/>
            <person name="Nishida K"/>
            <person name="Terakita A"/>
            <person name="Kuratani S"/>
            <person name="Sato K"/>
            <person name="Hyodo S Kuraku.S."/>
        </authorList>
    </citation>
    <scope>NUCLEOTIDE SEQUENCE [LARGE SCALE GENOMIC DNA]</scope>
</reference>
<evidence type="ECO:0000313" key="3">
    <source>
        <dbReference type="Proteomes" id="UP000287033"/>
    </source>
</evidence>
<organism evidence="2 3">
    <name type="scientific">Chiloscyllium punctatum</name>
    <name type="common">Brownbanded bambooshark</name>
    <name type="synonym">Hemiscyllium punctatum</name>
    <dbReference type="NCBI Taxonomy" id="137246"/>
    <lineage>
        <taxon>Eukaryota</taxon>
        <taxon>Metazoa</taxon>
        <taxon>Chordata</taxon>
        <taxon>Craniata</taxon>
        <taxon>Vertebrata</taxon>
        <taxon>Chondrichthyes</taxon>
        <taxon>Elasmobranchii</taxon>
        <taxon>Galeomorphii</taxon>
        <taxon>Galeoidea</taxon>
        <taxon>Orectolobiformes</taxon>
        <taxon>Hemiscylliidae</taxon>
        <taxon>Chiloscyllium</taxon>
    </lineage>
</organism>
<evidence type="ECO:0000256" key="1">
    <source>
        <dbReference type="SAM" id="MobiDB-lite"/>
    </source>
</evidence>
<feature type="non-terminal residue" evidence="2">
    <location>
        <position position="41"/>
    </location>
</feature>
<dbReference type="AlphaFoldDB" id="A0A401TA52"/>
<proteinExistence type="predicted"/>
<name>A0A401TA52_CHIPU</name>